<evidence type="ECO:0000313" key="1">
    <source>
        <dbReference type="EMBL" id="CUW05175.1"/>
    </source>
</evidence>
<dbReference type="Proteomes" id="UP000199047">
    <property type="component" value="Unassembled WGS sequence"/>
</dbReference>
<dbReference type="InterPro" id="IPR027417">
    <property type="entry name" value="P-loop_NTPase"/>
</dbReference>
<evidence type="ECO:0008006" key="5">
    <source>
        <dbReference type="Google" id="ProtNLM"/>
    </source>
</evidence>
<evidence type="ECO:0000313" key="2">
    <source>
        <dbReference type="EMBL" id="CUW19317.1"/>
    </source>
</evidence>
<dbReference type="RefSeq" id="WP_089896099.1">
    <property type="nucleotide sequence ID" value="NZ_FBTB01000005.1"/>
</dbReference>
<dbReference type="Gene3D" id="3.40.50.300">
    <property type="entry name" value="P-loop containing nucleotide triphosphate hydrolases"/>
    <property type="match status" value="1"/>
</dbReference>
<proteinExistence type="predicted"/>
<protein>
    <recommendedName>
        <fullName evidence="5">NadR/Ttd14 AAA domain-containing protein</fullName>
    </recommendedName>
</protein>
<dbReference type="EMBL" id="FBTB01000005">
    <property type="protein sequence ID" value="CUW05175.1"/>
    <property type="molecule type" value="Genomic_DNA"/>
</dbReference>
<comment type="caution">
    <text evidence="2">The sequence shown here is derived from an EMBL/GenBank/DDBJ whole genome shotgun (WGS) entry which is preliminary data.</text>
</comment>
<dbReference type="Proteomes" id="UP000198868">
    <property type="component" value="Unassembled WGS sequence"/>
</dbReference>
<keyword evidence="4" id="KW-1185">Reference proteome</keyword>
<accession>A0AAN2QXF3</accession>
<dbReference type="EMBL" id="FBTU01000026">
    <property type="protein sequence ID" value="CUW19317.1"/>
    <property type="molecule type" value="Genomic_DNA"/>
</dbReference>
<dbReference type="SUPFAM" id="SSF52540">
    <property type="entry name" value="P-loop containing nucleoside triphosphate hydrolases"/>
    <property type="match status" value="1"/>
</dbReference>
<organism evidence="2 3">
    <name type="scientific">Leuconostoc inhae</name>
    <dbReference type="NCBI Taxonomy" id="178001"/>
    <lineage>
        <taxon>Bacteria</taxon>
        <taxon>Bacillati</taxon>
        <taxon>Bacillota</taxon>
        <taxon>Bacilli</taxon>
        <taxon>Lactobacillales</taxon>
        <taxon>Lactobacillaceae</taxon>
        <taxon>Leuconostoc</taxon>
    </lineage>
</organism>
<name>A0AAN2QXF3_9LACO</name>
<evidence type="ECO:0000313" key="3">
    <source>
        <dbReference type="Proteomes" id="UP000198868"/>
    </source>
</evidence>
<gene>
    <name evidence="1" type="ORF">KSL4_0085</name>
    <name evidence="2" type="ORF">PL111_1044</name>
</gene>
<reference evidence="3 4" key="1">
    <citation type="submission" date="2015-12" db="EMBL/GenBank/DDBJ databases">
        <authorList>
            <person name="Andreevskaya M."/>
        </authorList>
    </citation>
    <scope>NUCLEOTIDE SEQUENCE [LARGE SCALE GENOMIC DNA]</scope>
    <source>
        <strain evidence="1 4">KSL4-2</strain>
        <strain evidence="2 3">PL111</strain>
    </source>
</reference>
<sequence>MVNLSLQGSMAVGKTTALRLIEKHDSTIHISYEENKQVVDEIRNRKLDKNRYNDYIEIQRLFILNEVKRYQLASQYNCSIMDFGAEEIEFYTLNYPKAIGVDWEVAKPLETELKLLKRCFPKRILYLNAANETLVERKKRDISRNREFFDFYVQKLLPLKREWFFNQDVVDVIEVDSKSEREVSDSVYEWIGIQMNK</sequence>
<dbReference type="AlphaFoldDB" id="A0AAN2QXF3"/>
<evidence type="ECO:0000313" key="4">
    <source>
        <dbReference type="Proteomes" id="UP000199047"/>
    </source>
</evidence>